<evidence type="ECO:0000313" key="3">
    <source>
        <dbReference type="Proteomes" id="UP000823201"/>
    </source>
</evidence>
<comment type="caution">
    <text evidence="2">The sequence shown here is derived from an EMBL/GenBank/DDBJ whole genome shotgun (WGS) entry which is preliminary data.</text>
</comment>
<evidence type="ECO:0000313" key="2">
    <source>
        <dbReference type="EMBL" id="MBM7657241.1"/>
    </source>
</evidence>
<dbReference type="RefSeq" id="WP_205005584.1">
    <property type="nucleotide sequence ID" value="NZ_CBCRXA010000016.1"/>
</dbReference>
<gene>
    <name evidence="2" type="ORF">JOC27_000682</name>
</gene>
<dbReference type="InterPro" id="IPR012337">
    <property type="entry name" value="RNaseH-like_sf"/>
</dbReference>
<dbReference type="Proteomes" id="UP000823201">
    <property type="component" value="Unassembled WGS sequence"/>
</dbReference>
<accession>A0ABS2Q6F4</accession>
<dbReference type="EMBL" id="JAFBEV010000004">
    <property type="protein sequence ID" value="MBM7657241.1"/>
    <property type="molecule type" value="Genomic_DNA"/>
</dbReference>
<evidence type="ECO:0000259" key="1">
    <source>
        <dbReference type="Pfam" id="PF13546"/>
    </source>
</evidence>
<proteinExistence type="predicted"/>
<organism evidence="2 3">
    <name type="scientific">Sporolactobacillus spathodeae</name>
    <dbReference type="NCBI Taxonomy" id="1465502"/>
    <lineage>
        <taxon>Bacteria</taxon>
        <taxon>Bacillati</taxon>
        <taxon>Bacillota</taxon>
        <taxon>Bacilli</taxon>
        <taxon>Bacillales</taxon>
        <taxon>Sporolactobacillaceae</taxon>
        <taxon>Sporolactobacillus</taxon>
    </lineage>
</organism>
<dbReference type="Gene3D" id="3.90.350.10">
    <property type="entry name" value="Transposase Inhibitor Protein From Tn5, Chain A, domain 1"/>
    <property type="match status" value="1"/>
</dbReference>
<name>A0ABS2Q6F4_9BACL</name>
<feature type="domain" description="Transposase IS701-like DDE" evidence="1">
    <location>
        <begin position="75"/>
        <end position="274"/>
    </location>
</feature>
<reference evidence="2 3" key="1">
    <citation type="submission" date="2021-01" db="EMBL/GenBank/DDBJ databases">
        <title>Genomic Encyclopedia of Type Strains, Phase IV (KMG-IV): sequencing the most valuable type-strain genomes for metagenomic binning, comparative biology and taxonomic classification.</title>
        <authorList>
            <person name="Goeker M."/>
        </authorList>
    </citation>
    <scope>NUCLEOTIDE SEQUENCE [LARGE SCALE GENOMIC DNA]</scope>
    <source>
        <strain evidence="2 3">DSM 100968</strain>
    </source>
</reference>
<dbReference type="InterPro" id="IPR038721">
    <property type="entry name" value="IS701-like_DDE_dom"/>
</dbReference>
<dbReference type="Pfam" id="PF13546">
    <property type="entry name" value="DDE_5"/>
    <property type="match status" value="1"/>
</dbReference>
<protein>
    <recommendedName>
        <fullName evidence="1">Transposase IS701-like DDE domain-containing protein</fullName>
    </recommendedName>
</protein>
<sequence length="454" mass="52810">MKIISRNNHPSLGILASVQSFFVRFHLAQIARASNVTKAKGVPFHVLFCYLLSTIFSNKSTYRDYLNHQDQLSFSDKTFRNLLNTGKINWQKFLIMLCRQIIQFIKPLTDQTRRNVFIVDDSMYERAHAKRVELSAFQFDHAKHRHVRGFRFLQLGWSDGNTFLPVTFSLLSGRNQVCGVNSADGRTHSGKRKLQAQRKATDVVRELLSSALNQGVHASYVLFDSWFSSPKMFHQLREMKLHTVAMVKRSKKIYYRSNGQLMDVKDIFKTQKKRRGRSRYLLSVTVEAVVAGEKALPLKLVFVRNRRKRKEYLVLAATDLQLSENEIIQLYGKRWSIEMYFKMCKQYLRLARYQGLSYDGIFAHTALVAMGYSLLAVQHREQADDRTIGELFYLMVDELADVNFTEAIQQLLDLFLEAFEDEYVLSEKIVNQIIEKFLEKLPTRCRQQLVKAAS</sequence>
<keyword evidence="3" id="KW-1185">Reference proteome</keyword>
<dbReference type="SUPFAM" id="SSF53098">
    <property type="entry name" value="Ribonuclease H-like"/>
    <property type="match status" value="1"/>
</dbReference>